<gene>
    <name evidence="2" type="ORF">STAS_27550</name>
</gene>
<evidence type="ECO:0000313" key="2">
    <source>
        <dbReference type="EMBL" id="GER50250.1"/>
    </source>
</evidence>
<keyword evidence="3" id="KW-1185">Reference proteome</keyword>
<sequence length="104" mass="11735">MLCPQPPAEKHERSLNILGRPILSPERRFVGPIWTGESVSTLSSIAKLLLIPPTQFVSSKNEEQLNTPAIAHATRSDEGGQRSQRHKSFSIFTTHHRREIINTR</sequence>
<protein>
    <submittedName>
        <fullName evidence="2">Serine/threonine-protein kinase DCLK3</fullName>
    </submittedName>
</protein>
<organism evidence="2 3">
    <name type="scientific">Striga asiatica</name>
    <name type="common">Asiatic witchweed</name>
    <name type="synonym">Buchnera asiatica</name>
    <dbReference type="NCBI Taxonomy" id="4170"/>
    <lineage>
        <taxon>Eukaryota</taxon>
        <taxon>Viridiplantae</taxon>
        <taxon>Streptophyta</taxon>
        <taxon>Embryophyta</taxon>
        <taxon>Tracheophyta</taxon>
        <taxon>Spermatophyta</taxon>
        <taxon>Magnoliopsida</taxon>
        <taxon>eudicotyledons</taxon>
        <taxon>Gunneridae</taxon>
        <taxon>Pentapetalae</taxon>
        <taxon>asterids</taxon>
        <taxon>lamiids</taxon>
        <taxon>Lamiales</taxon>
        <taxon>Orobanchaceae</taxon>
        <taxon>Buchnereae</taxon>
        <taxon>Striga</taxon>
    </lineage>
</organism>
<reference evidence="3" key="1">
    <citation type="journal article" date="2019" name="Curr. Biol.">
        <title>Genome Sequence of Striga asiatica Provides Insight into the Evolution of Plant Parasitism.</title>
        <authorList>
            <person name="Yoshida S."/>
            <person name="Kim S."/>
            <person name="Wafula E.K."/>
            <person name="Tanskanen J."/>
            <person name="Kim Y.M."/>
            <person name="Honaas L."/>
            <person name="Yang Z."/>
            <person name="Spallek T."/>
            <person name="Conn C.E."/>
            <person name="Ichihashi Y."/>
            <person name="Cheong K."/>
            <person name="Cui S."/>
            <person name="Der J.P."/>
            <person name="Gundlach H."/>
            <person name="Jiao Y."/>
            <person name="Hori C."/>
            <person name="Ishida J.K."/>
            <person name="Kasahara H."/>
            <person name="Kiba T."/>
            <person name="Kim M.S."/>
            <person name="Koo N."/>
            <person name="Laohavisit A."/>
            <person name="Lee Y.H."/>
            <person name="Lumba S."/>
            <person name="McCourt P."/>
            <person name="Mortimer J.C."/>
            <person name="Mutuku J.M."/>
            <person name="Nomura T."/>
            <person name="Sasaki-Sekimoto Y."/>
            <person name="Seto Y."/>
            <person name="Wang Y."/>
            <person name="Wakatake T."/>
            <person name="Sakakibara H."/>
            <person name="Demura T."/>
            <person name="Yamaguchi S."/>
            <person name="Yoneyama K."/>
            <person name="Manabe R.I."/>
            <person name="Nelson D.C."/>
            <person name="Schulman A.H."/>
            <person name="Timko M.P."/>
            <person name="dePamphilis C.W."/>
            <person name="Choi D."/>
            <person name="Shirasu K."/>
        </authorList>
    </citation>
    <scope>NUCLEOTIDE SEQUENCE [LARGE SCALE GENOMIC DNA]</scope>
    <source>
        <strain evidence="3">cv. UVA1</strain>
    </source>
</reference>
<dbReference type="GO" id="GO:0016301">
    <property type="term" value="F:kinase activity"/>
    <property type="evidence" value="ECO:0007669"/>
    <property type="project" value="UniProtKB-KW"/>
</dbReference>
<keyword evidence="2" id="KW-0808">Transferase</keyword>
<keyword evidence="2" id="KW-0418">Kinase</keyword>
<evidence type="ECO:0000313" key="3">
    <source>
        <dbReference type="Proteomes" id="UP000325081"/>
    </source>
</evidence>
<proteinExistence type="predicted"/>
<accession>A0A5A7QY17</accession>
<comment type="caution">
    <text evidence="2">The sequence shown here is derived from an EMBL/GenBank/DDBJ whole genome shotgun (WGS) entry which is preliminary data.</text>
</comment>
<feature type="region of interest" description="Disordered" evidence="1">
    <location>
        <begin position="73"/>
        <end position="94"/>
    </location>
</feature>
<dbReference type="AlphaFoldDB" id="A0A5A7QY17"/>
<dbReference type="EMBL" id="BKCP01009181">
    <property type="protein sequence ID" value="GER50250.1"/>
    <property type="molecule type" value="Genomic_DNA"/>
</dbReference>
<dbReference type="Proteomes" id="UP000325081">
    <property type="component" value="Unassembled WGS sequence"/>
</dbReference>
<name>A0A5A7QY17_STRAF</name>
<evidence type="ECO:0000256" key="1">
    <source>
        <dbReference type="SAM" id="MobiDB-lite"/>
    </source>
</evidence>
<feature type="compositionally biased region" description="Basic residues" evidence="1">
    <location>
        <begin position="83"/>
        <end position="94"/>
    </location>
</feature>